<dbReference type="Gene3D" id="3.40.50.280">
    <property type="entry name" value="Cobalamin-binding domain"/>
    <property type="match status" value="1"/>
</dbReference>
<dbReference type="InterPro" id="IPR051198">
    <property type="entry name" value="BchE-like"/>
</dbReference>
<dbReference type="InterPro" id="IPR023404">
    <property type="entry name" value="rSAM_horseshoe"/>
</dbReference>
<dbReference type="Pfam" id="PF04055">
    <property type="entry name" value="Radical_SAM"/>
    <property type="match status" value="1"/>
</dbReference>
<dbReference type="GO" id="GO:0031419">
    <property type="term" value="F:cobalamin binding"/>
    <property type="evidence" value="ECO:0007669"/>
    <property type="project" value="InterPro"/>
</dbReference>
<evidence type="ECO:0000259" key="8">
    <source>
        <dbReference type="PROSITE" id="PS51918"/>
    </source>
</evidence>
<dbReference type="PROSITE" id="PS51332">
    <property type="entry name" value="B12_BINDING"/>
    <property type="match status" value="1"/>
</dbReference>
<dbReference type="PROSITE" id="PS51918">
    <property type="entry name" value="RADICAL_SAM"/>
    <property type="match status" value="1"/>
</dbReference>
<gene>
    <name evidence="9" type="ORF">Aco04nite_50870</name>
</gene>
<dbReference type="GO" id="GO:0003824">
    <property type="term" value="F:catalytic activity"/>
    <property type="evidence" value="ECO:0007669"/>
    <property type="project" value="InterPro"/>
</dbReference>
<evidence type="ECO:0000259" key="7">
    <source>
        <dbReference type="PROSITE" id="PS51332"/>
    </source>
</evidence>
<dbReference type="SUPFAM" id="SSF102114">
    <property type="entry name" value="Radical SAM enzymes"/>
    <property type="match status" value="1"/>
</dbReference>
<evidence type="ECO:0000256" key="4">
    <source>
        <dbReference type="ARBA" id="ARBA00023004"/>
    </source>
</evidence>
<dbReference type="InterPro" id="IPR058240">
    <property type="entry name" value="rSAM_sf"/>
</dbReference>
<feature type="domain" description="B12-binding" evidence="7">
    <location>
        <begin position="135"/>
        <end position="273"/>
    </location>
</feature>
<dbReference type="Pfam" id="PF02310">
    <property type="entry name" value="B12-binding"/>
    <property type="match status" value="1"/>
</dbReference>
<proteinExistence type="predicted"/>
<accession>A0A919SQG1</accession>
<evidence type="ECO:0000256" key="3">
    <source>
        <dbReference type="ARBA" id="ARBA00022723"/>
    </source>
</evidence>
<evidence type="ECO:0000313" key="9">
    <source>
        <dbReference type="EMBL" id="GIM76516.1"/>
    </source>
</evidence>
<comment type="caution">
    <text evidence="9">The sequence shown here is derived from an EMBL/GenBank/DDBJ whole genome shotgun (WGS) entry which is preliminary data.</text>
</comment>
<dbReference type="PANTHER" id="PTHR43409">
    <property type="entry name" value="ANAEROBIC MAGNESIUM-PROTOPORPHYRIN IX MONOMETHYL ESTER CYCLASE-RELATED"/>
    <property type="match status" value="1"/>
</dbReference>
<dbReference type="EMBL" id="BOQP01000027">
    <property type="protein sequence ID" value="GIM76516.1"/>
    <property type="molecule type" value="Genomic_DNA"/>
</dbReference>
<dbReference type="InterPro" id="IPR006638">
    <property type="entry name" value="Elp3/MiaA/NifB-like_rSAM"/>
</dbReference>
<keyword evidence="4" id="KW-0408">Iron</keyword>
<keyword evidence="10" id="KW-1185">Reference proteome</keyword>
<feature type="domain" description="Radical SAM core" evidence="8">
    <location>
        <begin position="315"/>
        <end position="559"/>
    </location>
</feature>
<dbReference type="Gene3D" id="3.80.30.20">
    <property type="entry name" value="tm_1862 like domain"/>
    <property type="match status" value="1"/>
</dbReference>
<evidence type="ECO:0000313" key="10">
    <source>
        <dbReference type="Proteomes" id="UP000680865"/>
    </source>
</evidence>
<dbReference type="InterPro" id="IPR007197">
    <property type="entry name" value="rSAM"/>
</dbReference>
<dbReference type="RefSeq" id="WP_212999723.1">
    <property type="nucleotide sequence ID" value="NZ_BAAATW010000010.1"/>
</dbReference>
<evidence type="ECO:0000256" key="5">
    <source>
        <dbReference type="ARBA" id="ARBA00023014"/>
    </source>
</evidence>
<comment type="cofactor">
    <cofactor evidence="1">
        <name>[4Fe-4S] cluster</name>
        <dbReference type="ChEBI" id="CHEBI:49883"/>
    </cofactor>
</comment>
<reference evidence="9" key="1">
    <citation type="submission" date="2021-03" db="EMBL/GenBank/DDBJ databases">
        <title>Whole genome shotgun sequence of Actinoplanes consettensis NBRC 14913.</title>
        <authorList>
            <person name="Komaki H."/>
            <person name="Tamura T."/>
        </authorList>
    </citation>
    <scope>NUCLEOTIDE SEQUENCE</scope>
    <source>
        <strain evidence="9">NBRC 14913</strain>
    </source>
</reference>
<dbReference type="InterPro" id="IPR006158">
    <property type="entry name" value="Cobalamin-bd"/>
</dbReference>
<dbReference type="SMART" id="SM00729">
    <property type="entry name" value="Elp3"/>
    <property type="match status" value="1"/>
</dbReference>
<keyword evidence="2" id="KW-0949">S-adenosyl-L-methionine</keyword>
<sequence>MAKVALLYPPITDPTSGYHSLSYIDSYARAQGHPAADLIDVNIEAFHHSYSPAGLAWLDQELAGPHEYLDHGGYRLDKDLVSAHLLRIGEPDPERVRAAVATLQDPVRFYDYNQYQDAVEGIVGWMNTLSTTGFPGQFREGFHLEAPPPIGIGSVRALTSHTLLERLSRPYQSYYENVLLPRLTRGGYDIIGINITYQWQLPFSLWLAHLVRTAMPDVFVVAGGTEVSDVWKNAAERDMVFRVFNDIDAIVVGEGETAYVELLEALDAGRLPVTHPNIRLHPKYGAIRPLPMLHYEKLATVPTPDFSRLPWDQYLSPERFVYYSPSRGCYWNKCTFCDYGLNTDGPTSPWRQDTVDTMIRDVTELSKFAKFIYFSVDVLAPATILRFAEQVVDRGIDLRWGAEIRLEKYWSAERCALLKRSGCTAISVGFESANQRILDLIDKGTKPAQVKQTIAAMTGAGIGVQMMGFTGFPTETREEALDSINFLVDNRDLWTFGGLGDFVLTPGAIVAKQPDRFGISNLRRPTGGDVAPVLLYDEPITEAVHDEIIEAKKQLNQGHYDRPWLGSVDTPHSFFYHDRFGTGVRRHLDEESALKPADEDRAFVLNGEFIPEPDPAVLGRYCELYGVPRQALPAGRLTFRRTDGRIFLLPPATRLFLKLFAEPSTLADARARAWILASSDTGKTWQTLVNLRLIRRDADPASEEGRHRRELRVVPDEGPAAGVGVHRDHLEQDDQVVAAG</sequence>
<dbReference type="GO" id="GO:0051536">
    <property type="term" value="F:iron-sulfur cluster binding"/>
    <property type="evidence" value="ECO:0007669"/>
    <property type="project" value="UniProtKB-KW"/>
</dbReference>
<protein>
    <recommendedName>
        <fullName evidence="11">Radical SAM protein</fullName>
    </recommendedName>
</protein>
<dbReference type="SFLD" id="SFLDS00029">
    <property type="entry name" value="Radical_SAM"/>
    <property type="match status" value="1"/>
</dbReference>
<feature type="compositionally biased region" description="Basic and acidic residues" evidence="6">
    <location>
        <begin position="704"/>
        <end position="715"/>
    </location>
</feature>
<dbReference type="GO" id="GO:0046872">
    <property type="term" value="F:metal ion binding"/>
    <property type="evidence" value="ECO:0007669"/>
    <property type="project" value="UniProtKB-KW"/>
</dbReference>
<evidence type="ECO:0000256" key="1">
    <source>
        <dbReference type="ARBA" id="ARBA00001966"/>
    </source>
</evidence>
<evidence type="ECO:0000256" key="6">
    <source>
        <dbReference type="SAM" id="MobiDB-lite"/>
    </source>
</evidence>
<dbReference type="AlphaFoldDB" id="A0A919SQG1"/>
<keyword evidence="3" id="KW-0479">Metal-binding</keyword>
<evidence type="ECO:0000256" key="2">
    <source>
        <dbReference type="ARBA" id="ARBA00022691"/>
    </source>
</evidence>
<dbReference type="SFLD" id="SFLDG01082">
    <property type="entry name" value="B12-binding_domain_containing"/>
    <property type="match status" value="1"/>
</dbReference>
<feature type="region of interest" description="Disordered" evidence="6">
    <location>
        <begin position="704"/>
        <end position="740"/>
    </location>
</feature>
<keyword evidence="5" id="KW-0411">Iron-sulfur</keyword>
<dbReference type="Proteomes" id="UP000680865">
    <property type="component" value="Unassembled WGS sequence"/>
</dbReference>
<name>A0A919SQG1_9ACTN</name>
<organism evidence="9 10">
    <name type="scientific">Winogradskya consettensis</name>
    <dbReference type="NCBI Taxonomy" id="113560"/>
    <lineage>
        <taxon>Bacteria</taxon>
        <taxon>Bacillati</taxon>
        <taxon>Actinomycetota</taxon>
        <taxon>Actinomycetes</taxon>
        <taxon>Micromonosporales</taxon>
        <taxon>Micromonosporaceae</taxon>
        <taxon>Winogradskya</taxon>
    </lineage>
</organism>
<dbReference type="PANTHER" id="PTHR43409:SF7">
    <property type="entry name" value="BLL1977 PROTEIN"/>
    <property type="match status" value="1"/>
</dbReference>
<evidence type="ECO:0008006" key="11">
    <source>
        <dbReference type="Google" id="ProtNLM"/>
    </source>
</evidence>